<evidence type="ECO:0000259" key="1">
    <source>
        <dbReference type="Pfam" id="PF24745"/>
    </source>
</evidence>
<dbReference type="Proteomes" id="UP000243451">
    <property type="component" value="Unassembled WGS sequence"/>
</dbReference>
<gene>
    <name evidence="2" type="ORF">C1949_03745</name>
</gene>
<dbReference type="RefSeq" id="WP_104737127.1">
    <property type="nucleotide sequence ID" value="NZ_BMHR01000004.1"/>
</dbReference>
<accession>A0A2P4EZC5</accession>
<comment type="caution">
    <text evidence="2">The sequence shown here is derived from an EMBL/GenBank/DDBJ whole genome shotgun (WGS) entry which is preliminary data.</text>
</comment>
<proteinExistence type="predicted"/>
<sequence>MSVHSTTAAVAAREIYQLFRDVALQQRTLTMDRGPRWVEVDTGVVRVCIDAHRVTLFKDAGELHHCLGCELDDGRFVGQEAWDSPGTDPLELLSVWERAQLLAALEQLPSPDDSRG</sequence>
<dbReference type="AlphaFoldDB" id="A0A2P4EZC5"/>
<keyword evidence="3" id="KW-1185">Reference proteome</keyword>
<reference evidence="2 3" key="1">
    <citation type="submission" date="2018-01" db="EMBL/GenBank/DDBJ databases">
        <title>Draft genome of the type strain Pseudomonas oceani DSM 100277 isolated from the deep water in Okinawa trough, northwestern Pacific Ocean.</title>
        <authorList>
            <person name="Gomila M."/>
            <person name="Mulet M."/>
            <person name="Garcia-Valdes E."/>
            <person name="Lalucat J."/>
        </authorList>
    </citation>
    <scope>NUCLEOTIDE SEQUENCE [LARGE SCALE GENOMIC DNA]</scope>
    <source>
        <strain evidence="2 3">DSM 100277</strain>
    </source>
</reference>
<dbReference type="EMBL" id="PPSK01000002">
    <property type="protein sequence ID" value="POB05806.1"/>
    <property type="molecule type" value="Genomic_DNA"/>
</dbReference>
<dbReference type="InterPro" id="IPR056110">
    <property type="entry name" value="DUF7693"/>
</dbReference>
<name>A0A2P4EZC5_9GAMM</name>
<organism evidence="2 3">
    <name type="scientific">Halopseudomonas oceani</name>
    <dbReference type="NCBI Taxonomy" id="1708783"/>
    <lineage>
        <taxon>Bacteria</taxon>
        <taxon>Pseudomonadati</taxon>
        <taxon>Pseudomonadota</taxon>
        <taxon>Gammaproteobacteria</taxon>
        <taxon>Pseudomonadales</taxon>
        <taxon>Pseudomonadaceae</taxon>
        <taxon>Halopseudomonas</taxon>
    </lineage>
</organism>
<dbReference type="Pfam" id="PF24745">
    <property type="entry name" value="DUF7693"/>
    <property type="match status" value="1"/>
</dbReference>
<evidence type="ECO:0000313" key="2">
    <source>
        <dbReference type="EMBL" id="POB05806.1"/>
    </source>
</evidence>
<dbReference type="OrthoDB" id="7000909at2"/>
<feature type="domain" description="DUF7693" evidence="1">
    <location>
        <begin position="10"/>
        <end position="106"/>
    </location>
</feature>
<protein>
    <recommendedName>
        <fullName evidence="1">DUF7693 domain-containing protein</fullName>
    </recommendedName>
</protein>
<evidence type="ECO:0000313" key="3">
    <source>
        <dbReference type="Proteomes" id="UP000243451"/>
    </source>
</evidence>